<evidence type="ECO:0000313" key="3">
    <source>
        <dbReference type="Proteomes" id="UP000285523"/>
    </source>
</evidence>
<dbReference type="EMBL" id="QYYD01000011">
    <property type="protein sequence ID" value="RJF74338.1"/>
    <property type="molecule type" value="Genomic_DNA"/>
</dbReference>
<accession>A0A418VE19</accession>
<gene>
    <name evidence="2" type="ORF">D4Q52_12645</name>
</gene>
<sequence length="224" mass="25603">MWGSTASYAAHQRARFMQPNAARWMRPDADRWIRPDVARFLAPGVRPQDVFPALSRKYNPNQPRVPKGDPDGGQWTVSGVAGQTASSRKSPPTDISAQSRRRGHHFNPYGIFGKWNLRPETRKVFEDAATGTLARDSVRFDPEGTPYKHMWGGLKNLHGEYNQGVAELGSRFLSENEITPESMTPDQARELLRQIDISQDPRIRDFNRAMRMLRFIARMRLGRE</sequence>
<feature type="region of interest" description="Disordered" evidence="1">
    <location>
        <begin position="53"/>
        <end position="105"/>
    </location>
</feature>
<name>A0A418VE19_RHOPL</name>
<protein>
    <submittedName>
        <fullName evidence="2">Uncharacterized protein</fullName>
    </submittedName>
</protein>
<proteinExistence type="predicted"/>
<dbReference type="AlphaFoldDB" id="A0A418VE19"/>
<organism evidence="2 3">
    <name type="scientific">Rhodopseudomonas palustris</name>
    <dbReference type="NCBI Taxonomy" id="1076"/>
    <lineage>
        <taxon>Bacteria</taxon>
        <taxon>Pseudomonadati</taxon>
        <taxon>Pseudomonadota</taxon>
        <taxon>Alphaproteobacteria</taxon>
        <taxon>Hyphomicrobiales</taxon>
        <taxon>Nitrobacteraceae</taxon>
        <taxon>Rhodopseudomonas</taxon>
    </lineage>
</organism>
<dbReference type="RefSeq" id="WP_119856913.1">
    <property type="nucleotide sequence ID" value="NZ_QYYD01000011.1"/>
</dbReference>
<reference evidence="2 3" key="1">
    <citation type="submission" date="2018-09" db="EMBL/GenBank/DDBJ databases">
        <title>Draft genome sequence of Rhodopseudomonas palustris 2.1.18.</title>
        <authorList>
            <person name="Robertson S.L."/>
            <person name="Meyer T.E."/>
            <person name="Kyndt J.A."/>
        </authorList>
    </citation>
    <scope>NUCLEOTIDE SEQUENCE [LARGE SCALE GENOMIC DNA]</scope>
    <source>
        <strain evidence="2 3">2.1.18</strain>
    </source>
</reference>
<feature type="compositionally biased region" description="Polar residues" evidence="1">
    <location>
        <begin position="75"/>
        <end position="98"/>
    </location>
</feature>
<evidence type="ECO:0000256" key="1">
    <source>
        <dbReference type="SAM" id="MobiDB-lite"/>
    </source>
</evidence>
<dbReference type="Proteomes" id="UP000285523">
    <property type="component" value="Unassembled WGS sequence"/>
</dbReference>
<comment type="caution">
    <text evidence="2">The sequence shown here is derived from an EMBL/GenBank/DDBJ whole genome shotgun (WGS) entry which is preliminary data.</text>
</comment>
<evidence type="ECO:0000313" key="2">
    <source>
        <dbReference type="EMBL" id="RJF74338.1"/>
    </source>
</evidence>
<dbReference type="OrthoDB" id="7917007at2"/>